<dbReference type="Gene3D" id="1.10.10.2520">
    <property type="entry name" value="Cell wall hydrolase SleB, domain 1"/>
    <property type="match status" value="1"/>
</dbReference>
<comment type="caution">
    <text evidence="3">The sequence shown here is derived from an EMBL/GenBank/DDBJ whole genome shotgun (WGS) entry which is preliminary data.</text>
</comment>
<evidence type="ECO:0000313" key="4">
    <source>
        <dbReference type="Proteomes" id="UP000617355"/>
    </source>
</evidence>
<dbReference type="EMBL" id="BMGI01000006">
    <property type="protein sequence ID" value="GGD47203.1"/>
    <property type="molecule type" value="Genomic_DNA"/>
</dbReference>
<gene>
    <name evidence="3" type="ORF">GCM10011358_33750</name>
</gene>
<reference evidence="4" key="1">
    <citation type="journal article" date="2019" name="Int. J. Syst. Evol. Microbiol.">
        <title>The Global Catalogue of Microorganisms (GCM) 10K type strain sequencing project: providing services to taxonomists for standard genome sequencing and annotation.</title>
        <authorList>
            <consortium name="The Broad Institute Genomics Platform"/>
            <consortium name="The Broad Institute Genome Sequencing Center for Infectious Disease"/>
            <person name="Wu L."/>
            <person name="Ma J."/>
        </authorList>
    </citation>
    <scope>NUCLEOTIDE SEQUENCE [LARGE SCALE GENOMIC DNA]</scope>
    <source>
        <strain evidence="4">CGMCC 1.12922</strain>
    </source>
</reference>
<evidence type="ECO:0000313" key="3">
    <source>
        <dbReference type="EMBL" id="GGD47203.1"/>
    </source>
</evidence>
<dbReference type="Pfam" id="PF07486">
    <property type="entry name" value="Hydrolase_2"/>
    <property type="match status" value="1"/>
</dbReference>
<dbReference type="InterPro" id="IPR042047">
    <property type="entry name" value="SleB_dom1"/>
</dbReference>
<protein>
    <recommendedName>
        <fullName evidence="2">Cell wall hydrolase SleB domain-containing protein</fullName>
    </recommendedName>
</protein>
<organism evidence="3 4">
    <name type="scientific">Sinisalibacter lacisalsi</name>
    <dbReference type="NCBI Taxonomy" id="1526570"/>
    <lineage>
        <taxon>Bacteria</taxon>
        <taxon>Pseudomonadati</taxon>
        <taxon>Pseudomonadota</taxon>
        <taxon>Alphaproteobacteria</taxon>
        <taxon>Rhodobacterales</taxon>
        <taxon>Roseobacteraceae</taxon>
        <taxon>Sinisalibacter</taxon>
    </lineage>
</organism>
<dbReference type="RefSeq" id="WP_188530092.1">
    <property type="nucleotide sequence ID" value="NZ_BMGI01000006.1"/>
</dbReference>
<feature type="chain" id="PRO_5046342227" description="Cell wall hydrolase SleB domain-containing protein" evidence="1">
    <location>
        <begin position="22"/>
        <end position="206"/>
    </location>
</feature>
<keyword evidence="4" id="KW-1185">Reference proteome</keyword>
<name>A0ABQ1QUR5_9RHOB</name>
<evidence type="ECO:0000256" key="1">
    <source>
        <dbReference type="SAM" id="SignalP"/>
    </source>
</evidence>
<feature type="signal peptide" evidence="1">
    <location>
        <begin position="1"/>
        <end position="21"/>
    </location>
</feature>
<evidence type="ECO:0000259" key="2">
    <source>
        <dbReference type="Pfam" id="PF07486"/>
    </source>
</evidence>
<proteinExistence type="predicted"/>
<sequence>MGRIVLGALAALGIFTSAAVAEGPGAPEALIAKLIGNERAALAGVGSSRIARLASVNPSSALAALHSEDWISSQPVAKGGEQWRCLSEALYFEARGETAPGLFAVAEVILNRVESARYPDSVCGVVKQGTGKRYACQFTYTCDGAPEHINNPAAFVRVGKVARAMLEGAPRSLTKGALFYHTDAVAPSWSRKFDRTASIGVHHFYR</sequence>
<dbReference type="InterPro" id="IPR011105">
    <property type="entry name" value="Cell_wall_hydrolase_SleB"/>
</dbReference>
<dbReference type="Proteomes" id="UP000617355">
    <property type="component" value="Unassembled WGS sequence"/>
</dbReference>
<accession>A0ABQ1QUR5</accession>
<keyword evidence="1" id="KW-0732">Signal</keyword>
<feature type="domain" description="Cell wall hydrolase SleB" evidence="2">
    <location>
        <begin position="96"/>
        <end position="205"/>
    </location>
</feature>